<keyword evidence="3" id="KW-1185">Reference proteome</keyword>
<evidence type="ECO:0000313" key="3">
    <source>
        <dbReference type="Proteomes" id="UP000326202"/>
    </source>
</evidence>
<proteinExistence type="predicted"/>
<evidence type="ECO:0000256" key="1">
    <source>
        <dbReference type="SAM" id="Phobius"/>
    </source>
</evidence>
<feature type="transmembrane region" description="Helical" evidence="1">
    <location>
        <begin position="20"/>
        <end position="39"/>
    </location>
</feature>
<dbReference type="Gene3D" id="1.20.1250.20">
    <property type="entry name" value="MFS general substrate transporter like domains"/>
    <property type="match status" value="1"/>
</dbReference>
<sequence>MRVSTGIQYQAVASLSPQLMSGFVLSIADIGLLIGLYHAPGTILAFPGGAIGAWLGDKPVALIGLALMAIGCRRAGRLAPAVPLRQPLSALRREAAWLVLAAYRTSDRIEATHLNRKYGRMTLLSPPTIRSAEKLQASLLSFVRV</sequence>
<organism evidence="2 3">
    <name type="scientific">Hypericibacter terrae</name>
    <dbReference type="NCBI Taxonomy" id="2602015"/>
    <lineage>
        <taxon>Bacteria</taxon>
        <taxon>Pseudomonadati</taxon>
        <taxon>Pseudomonadota</taxon>
        <taxon>Alphaproteobacteria</taxon>
        <taxon>Rhodospirillales</taxon>
        <taxon>Dongiaceae</taxon>
        <taxon>Hypericibacter</taxon>
    </lineage>
</organism>
<protein>
    <submittedName>
        <fullName evidence="2">Uncharacterized protein</fullName>
    </submittedName>
</protein>
<name>A0A5J6MFS9_9PROT</name>
<keyword evidence="1" id="KW-0472">Membrane</keyword>
<reference evidence="2 3" key="1">
    <citation type="submission" date="2019-08" db="EMBL/GenBank/DDBJ databases">
        <title>Hyperibacter terrae gen. nov., sp. nov. and Hyperibacter viscosus sp. nov., two new members in the family Rhodospirillaceae isolated from the rhizosphere of Hypericum perforatum.</title>
        <authorList>
            <person name="Noviana Z."/>
        </authorList>
    </citation>
    <scope>NUCLEOTIDE SEQUENCE [LARGE SCALE GENOMIC DNA]</scope>
    <source>
        <strain evidence="2 3">R5913</strain>
    </source>
</reference>
<dbReference type="InterPro" id="IPR036259">
    <property type="entry name" value="MFS_trans_sf"/>
</dbReference>
<accession>A0A5J6MFS9</accession>
<evidence type="ECO:0000313" key="2">
    <source>
        <dbReference type="EMBL" id="QEX15927.1"/>
    </source>
</evidence>
<dbReference type="KEGG" id="htq:FRZ44_12170"/>
<dbReference type="AlphaFoldDB" id="A0A5J6MFS9"/>
<feature type="transmembrane region" description="Helical" evidence="1">
    <location>
        <begin position="51"/>
        <end position="70"/>
    </location>
</feature>
<dbReference type="Proteomes" id="UP000326202">
    <property type="component" value="Chromosome"/>
</dbReference>
<dbReference type="EMBL" id="CP042906">
    <property type="protein sequence ID" value="QEX15927.1"/>
    <property type="molecule type" value="Genomic_DNA"/>
</dbReference>
<keyword evidence="1" id="KW-1133">Transmembrane helix</keyword>
<gene>
    <name evidence="2" type="ORF">FRZ44_12170</name>
</gene>
<dbReference type="SUPFAM" id="SSF103473">
    <property type="entry name" value="MFS general substrate transporter"/>
    <property type="match status" value="1"/>
</dbReference>
<keyword evidence="1" id="KW-0812">Transmembrane</keyword>